<reference evidence="1" key="1">
    <citation type="submission" date="2021-06" db="EMBL/GenBank/DDBJ databases">
        <title>Parelaphostrongylus tenuis whole genome reference sequence.</title>
        <authorList>
            <person name="Garwood T.J."/>
            <person name="Larsen P.A."/>
            <person name="Fountain-Jones N.M."/>
            <person name="Garbe J.R."/>
            <person name="Macchietto M.G."/>
            <person name="Kania S.A."/>
            <person name="Gerhold R.W."/>
            <person name="Richards J.E."/>
            <person name="Wolf T.M."/>
        </authorList>
    </citation>
    <scope>NUCLEOTIDE SEQUENCE</scope>
    <source>
        <strain evidence="1">MNPRO001-30</strain>
        <tissue evidence="1">Meninges</tissue>
    </source>
</reference>
<dbReference type="AlphaFoldDB" id="A0AAD5R761"/>
<sequence>MAMMIRSLSDLKSGNLMPNSSTQFNEIMLEWLRPPIRFQWVSFATNTDARRVKSLPTIIRLKLQGYMPKYIFGRKGFVLSVGEDYEICSIACWQIVTIRESMTEPMMENNAVVTNAGPGSHDRDDKEQYRWGNGEIIG</sequence>
<evidence type="ECO:0000313" key="2">
    <source>
        <dbReference type="Proteomes" id="UP001196413"/>
    </source>
</evidence>
<name>A0AAD5R761_PARTN</name>
<gene>
    <name evidence="1" type="ORF">KIN20_032443</name>
</gene>
<dbReference type="EMBL" id="JAHQIW010006832">
    <property type="protein sequence ID" value="KAJ1370661.1"/>
    <property type="molecule type" value="Genomic_DNA"/>
</dbReference>
<accession>A0AAD5R761</accession>
<proteinExistence type="predicted"/>
<dbReference type="Proteomes" id="UP001196413">
    <property type="component" value="Unassembled WGS sequence"/>
</dbReference>
<organism evidence="1 2">
    <name type="scientific">Parelaphostrongylus tenuis</name>
    <name type="common">Meningeal worm</name>
    <dbReference type="NCBI Taxonomy" id="148309"/>
    <lineage>
        <taxon>Eukaryota</taxon>
        <taxon>Metazoa</taxon>
        <taxon>Ecdysozoa</taxon>
        <taxon>Nematoda</taxon>
        <taxon>Chromadorea</taxon>
        <taxon>Rhabditida</taxon>
        <taxon>Rhabditina</taxon>
        <taxon>Rhabditomorpha</taxon>
        <taxon>Strongyloidea</taxon>
        <taxon>Metastrongylidae</taxon>
        <taxon>Parelaphostrongylus</taxon>
    </lineage>
</organism>
<comment type="caution">
    <text evidence="1">The sequence shown here is derived from an EMBL/GenBank/DDBJ whole genome shotgun (WGS) entry which is preliminary data.</text>
</comment>
<protein>
    <submittedName>
        <fullName evidence="1">Uncharacterized protein</fullName>
    </submittedName>
</protein>
<evidence type="ECO:0000313" key="1">
    <source>
        <dbReference type="EMBL" id="KAJ1370661.1"/>
    </source>
</evidence>
<keyword evidence="2" id="KW-1185">Reference proteome</keyword>